<keyword evidence="1" id="KW-1133">Transmembrane helix</keyword>
<reference evidence="2" key="1">
    <citation type="submission" date="2006-10" db="EMBL/GenBank/DDBJ databases">
        <authorList>
            <person name="Amadeo P."/>
            <person name="Zhao Q."/>
            <person name="Wortman J."/>
            <person name="Fraser-Liggett C."/>
            <person name="Carlton J."/>
        </authorList>
    </citation>
    <scope>NUCLEOTIDE SEQUENCE</scope>
    <source>
        <strain evidence="2">G3</strain>
    </source>
</reference>
<proteinExistence type="predicted"/>
<accession>A2D7T3</accession>
<protein>
    <submittedName>
        <fullName evidence="2">Uncharacterized protein</fullName>
    </submittedName>
</protein>
<feature type="transmembrane region" description="Helical" evidence="1">
    <location>
        <begin position="158"/>
        <end position="176"/>
    </location>
</feature>
<evidence type="ECO:0000313" key="2">
    <source>
        <dbReference type="EMBL" id="EAY23366.1"/>
    </source>
</evidence>
<keyword evidence="1" id="KW-0812">Transmembrane</keyword>
<feature type="transmembrane region" description="Helical" evidence="1">
    <location>
        <begin position="27"/>
        <end position="45"/>
    </location>
</feature>
<feature type="transmembrane region" description="Helical" evidence="1">
    <location>
        <begin position="90"/>
        <end position="109"/>
    </location>
</feature>
<dbReference type="AlphaFoldDB" id="A2D7T3"/>
<sequence length="177" mass="20685">MSILQERFIVIFQDARNLTFDIKLEDFLKSLSLELLTVTIAWIILHFVSDKLPSIVIRILGLLISLPNGTEKIRIFYFTFNYLNDIDPRVLMILCISFCFAPEILEILIRRVTHQRAMSKYTKLRNLAIGFLIFLIAFQFLMKGSIISGIFGRVRPSLVLQSLNFILPIYYIYLFLK</sequence>
<name>A2D7T3_TRIV3</name>
<reference evidence="2" key="2">
    <citation type="journal article" date="2007" name="Science">
        <title>Draft genome sequence of the sexually transmitted pathogen Trichomonas vaginalis.</title>
        <authorList>
            <person name="Carlton J.M."/>
            <person name="Hirt R.P."/>
            <person name="Silva J.C."/>
            <person name="Delcher A.L."/>
            <person name="Schatz M."/>
            <person name="Zhao Q."/>
            <person name="Wortman J.R."/>
            <person name="Bidwell S.L."/>
            <person name="Alsmark U.C.M."/>
            <person name="Besteiro S."/>
            <person name="Sicheritz-Ponten T."/>
            <person name="Noel C.J."/>
            <person name="Dacks J.B."/>
            <person name="Foster P.G."/>
            <person name="Simillion C."/>
            <person name="Van de Peer Y."/>
            <person name="Miranda-Saavedra D."/>
            <person name="Barton G.J."/>
            <person name="Westrop G.D."/>
            <person name="Mueller S."/>
            <person name="Dessi D."/>
            <person name="Fiori P.L."/>
            <person name="Ren Q."/>
            <person name="Paulsen I."/>
            <person name="Zhang H."/>
            <person name="Bastida-Corcuera F.D."/>
            <person name="Simoes-Barbosa A."/>
            <person name="Brown M.T."/>
            <person name="Hayes R.D."/>
            <person name="Mukherjee M."/>
            <person name="Okumura C.Y."/>
            <person name="Schneider R."/>
            <person name="Smith A.J."/>
            <person name="Vanacova S."/>
            <person name="Villalvazo M."/>
            <person name="Haas B.J."/>
            <person name="Pertea M."/>
            <person name="Feldblyum T.V."/>
            <person name="Utterback T.R."/>
            <person name="Shu C.L."/>
            <person name="Osoegawa K."/>
            <person name="de Jong P.J."/>
            <person name="Hrdy I."/>
            <person name="Horvathova L."/>
            <person name="Zubacova Z."/>
            <person name="Dolezal P."/>
            <person name="Malik S.B."/>
            <person name="Logsdon J.M. Jr."/>
            <person name="Henze K."/>
            <person name="Gupta A."/>
            <person name="Wang C.C."/>
            <person name="Dunne R.L."/>
            <person name="Upcroft J.A."/>
            <person name="Upcroft P."/>
            <person name="White O."/>
            <person name="Salzberg S.L."/>
            <person name="Tang P."/>
            <person name="Chiu C.-H."/>
            <person name="Lee Y.-S."/>
            <person name="Embley T.M."/>
            <person name="Coombs G.H."/>
            <person name="Mottram J.C."/>
            <person name="Tachezy J."/>
            <person name="Fraser-Liggett C.M."/>
            <person name="Johnson P.J."/>
        </authorList>
    </citation>
    <scope>NUCLEOTIDE SEQUENCE [LARGE SCALE GENOMIC DNA]</scope>
    <source>
        <strain evidence="2">G3</strain>
    </source>
</reference>
<keyword evidence="1" id="KW-0472">Membrane</keyword>
<dbReference type="EMBL" id="DS113178">
    <property type="protein sequence ID" value="EAY23366.1"/>
    <property type="molecule type" value="Genomic_DNA"/>
</dbReference>
<dbReference type="RefSeq" id="XP_001584352.1">
    <property type="nucleotide sequence ID" value="XM_001584302.1"/>
</dbReference>
<evidence type="ECO:0000313" key="3">
    <source>
        <dbReference type="Proteomes" id="UP000001542"/>
    </source>
</evidence>
<dbReference type="VEuPathDB" id="TrichDB:TVAGG3_1044710"/>
<organism evidence="2 3">
    <name type="scientific">Trichomonas vaginalis (strain ATCC PRA-98 / G3)</name>
    <dbReference type="NCBI Taxonomy" id="412133"/>
    <lineage>
        <taxon>Eukaryota</taxon>
        <taxon>Metamonada</taxon>
        <taxon>Parabasalia</taxon>
        <taxon>Trichomonadida</taxon>
        <taxon>Trichomonadidae</taxon>
        <taxon>Trichomonas</taxon>
    </lineage>
</organism>
<keyword evidence="3" id="KW-1185">Reference proteome</keyword>
<dbReference type="InParanoid" id="A2D7T3"/>
<dbReference type="VEuPathDB" id="TrichDB:TVAG_070290"/>
<evidence type="ECO:0000256" key="1">
    <source>
        <dbReference type="SAM" id="Phobius"/>
    </source>
</evidence>
<feature type="transmembrane region" description="Helical" evidence="1">
    <location>
        <begin position="129"/>
        <end position="152"/>
    </location>
</feature>
<dbReference type="KEGG" id="tva:5468948"/>
<gene>
    <name evidence="2" type="ORF">TVAG_070290</name>
</gene>
<dbReference type="Proteomes" id="UP000001542">
    <property type="component" value="Unassembled WGS sequence"/>
</dbReference>